<protein>
    <submittedName>
        <fullName evidence="4">EAL domain-containing protein</fullName>
    </submittedName>
</protein>
<dbReference type="Gene3D" id="3.20.20.450">
    <property type="entry name" value="EAL domain"/>
    <property type="match status" value="1"/>
</dbReference>
<dbReference type="InterPro" id="IPR011622">
    <property type="entry name" value="7TMR_DISM_rcpt_extracell_dom2"/>
</dbReference>
<evidence type="ECO:0000256" key="1">
    <source>
        <dbReference type="SAM" id="Coils"/>
    </source>
</evidence>
<keyword evidence="2" id="KW-0812">Transmembrane</keyword>
<dbReference type="SUPFAM" id="SSF141868">
    <property type="entry name" value="EAL domain-like"/>
    <property type="match status" value="1"/>
</dbReference>
<feature type="transmembrane region" description="Helical" evidence="2">
    <location>
        <begin position="9"/>
        <end position="28"/>
    </location>
</feature>
<dbReference type="EMBL" id="CP101717">
    <property type="protein sequence ID" value="WLD59388.1"/>
    <property type="molecule type" value="Genomic_DNA"/>
</dbReference>
<keyword evidence="2" id="KW-0472">Membrane</keyword>
<dbReference type="Gene3D" id="3.30.70.270">
    <property type="match status" value="1"/>
</dbReference>
<dbReference type="PANTHER" id="PTHR33121:SF79">
    <property type="entry name" value="CYCLIC DI-GMP PHOSPHODIESTERASE PDED-RELATED"/>
    <property type="match status" value="1"/>
</dbReference>
<feature type="transmembrane region" description="Helical" evidence="2">
    <location>
        <begin position="246"/>
        <end position="269"/>
    </location>
</feature>
<dbReference type="AlphaFoldDB" id="A0AB38YIY1"/>
<keyword evidence="2" id="KW-1133">Transmembrane helix</keyword>
<evidence type="ECO:0000313" key="4">
    <source>
        <dbReference type="EMBL" id="WLD59388.1"/>
    </source>
</evidence>
<dbReference type="Pfam" id="PF00563">
    <property type="entry name" value="EAL"/>
    <property type="match status" value="1"/>
</dbReference>
<feature type="coiled-coil region" evidence="1">
    <location>
        <begin position="402"/>
        <end position="430"/>
    </location>
</feature>
<evidence type="ECO:0000256" key="2">
    <source>
        <dbReference type="SAM" id="Phobius"/>
    </source>
</evidence>
<dbReference type="PROSITE" id="PS50883">
    <property type="entry name" value="EAL"/>
    <property type="match status" value="1"/>
</dbReference>
<dbReference type="InterPro" id="IPR035919">
    <property type="entry name" value="EAL_sf"/>
</dbReference>
<dbReference type="InterPro" id="IPR001633">
    <property type="entry name" value="EAL_dom"/>
</dbReference>
<keyword evidence="1" id="KW-0175">Coiled coil</keyword>
<dbReference type="RefSeq" id="WP_304996681.1">
    <property type="nucleotide sequence ID" value="NZ_CP101717.1"/>
</dbReference>
<evidence type="ECO:0000259" key="3">
    <source>
        <dbReference type="PROSITE" id="PS50883"/>
    </source>
</evidence>
<dbReference type="InterPro" id="IPR011623">
    <property type="entry name" value="7TMR_DISM_rcpt_extracell_dom1"/>
</dbReference>
<dbReference type="SMART" id="SM00052">
    <property type="entry name" value="EAL"/>
    <property type="match status" value="1"/>
</dbReference>
<feature type="transmembrane region" description="Helical" evidence="2">
    <location>
        <begin position="343"/>
        <end position="364"/>
    </location>
</feature>
<sequence>MNRPARCPYCFRVSVIGAAALVFVILMLQPSRFAISELPFVLYEWTGEPGASLDDLAVADDARWQPLPPRTDGLGFRQPEVWLRLTLPRQLQEAPALVFSAPYIDYLDVYRLTPGSAPELLAAVGDQRPFFDRPVLVPQVVIPLPADINANDELLLYVANDGALLFPLILAPSMDAVLGSYSAQLYFHGLMSGIFLFTAMLAIAMGLTLRRSAELLFAGLIISILGVQAELNGVLYAFLWPTLPQLNIAIFPGTMAAAIFGATFTLLFLNTNKQPNRLNGWILKGWVVVLCLLLVTWFINHFFLGFSGQRLVQISQIVAALVGVSMVVEGIRASLRGSEKGQIFLAAMLLIITGACLLFARSAGLLPDSLLTGSALEVGAVLAVIILTGAVIRETYLEKTQRIDTQKALIEQEEKNAELQNKMIRQALTNDILGLPNRQSLVMFLDKHTENKACLILIEFRHYHNIERTMGVSVANDALVSLASRLKLWIANQRQQLAYPDHPDQLYAVQDNVMGILVTKDSVKRLLASLRVALEPGVSIGNFEVDMSPVFASIDCQKYGMNAEGSVLAALASLDRVVISPDHLAYEPAHQQEGRDKLFLLSALASAIDQSDLELYLQPVMNLDDDSVPAAEVLLRWNHTVLGEVSPAVFVPLAEETGIITRLTLWLAGEVCRVHHELRAAGIDIGLSINISAEDLAHPETISRVLSIARERTGGNLRLKLELTETAVMRSGNAVRQSVDMIKASGLGFSIDDFGAGHSSLSRIHELPVNELKIDRSILEQALNRQEFSVLESAIGLARSLKLRVVAEGVSSQEQLTLLRRLNVDAVQGFLIARPIPVSEFIEWYGRR</sequence>
<dbReference type="CDD" id="cd01948">
    <property type="entry name" value="EAL"/>
    <property type="match status" value="1"/>
</dbReference>
<proteinExistence type="predicted"/>
<reference evidence="4" key="1">
    <citation type="submission" date="2022-07" db="EMBL/GenBank/DDBJ databases">
        <title>Complete genome sequence of Salinispirillum sp. LH10-3-1 capable of multiple carbohydrate inversion isolated from a soda lake.</title>
        <authorList>
            <person name="Liu J."/>
            <person name="Zhai Y."/>
            <person name="Zhang H."/>
            <person name="Yang H."/>
            <person name="Qu J."/>
            <person name="Li J."/>
        </authorList>
    </citation>
    <scope>NUCLEOTIDE SEQUENCE</scope>
    <source>
        <strain evidence="4">LH 10-3-1</strain>
    </source>
</reference>
<dbReference type="GO" id="GO:0071111">
    <property type="term" value="F:cyclic-guanylate-specific phosphodiesterase activity"/>
    <property type="evidence" value="ECO:0007669"/>
    <property type="project" value="InterPro"/>
</dbReference>
<dbReference type="Pfam" id="PF07695">
    <property type="entry name" value="7TMR-DISM_7TM"/>
    <property type="match status" value="1"/>
</dbReference>
<organism evidence="4">
    <name type="scientific">Salinispirillum sp. LH 10-3-1</name>
    <dbReference type="NCBI Taxonomy" id="2952525"/>
    <lineage>
        <taxon>Bacteria</taxon>
        <taxon>Pseudomonadati</taxon>
        <taxon>Pseudomonadota</taxon>
        <taxon>Gammaproteobacteria</taxon>
        <taxon>Oceanospirillales</taxon>
        <taxon>Saccharospirillaceae</taxon>
        <taxon>Salinispirillum</taxon>
    </lineage>
</organism>
<dbReference type="InterPro" id="IPR050706">
    <property type="entry name" value="Cyclic-di-GMP_PDE-like"/>
</dbReference>
<accession>A0AB38YIY1</accession>
<feature type="domain" description="EAL" evidence="3">
    <location>
        <begin position="597"/>
        <end position="848"/>
    </location>
</feature>
<feature type="transmembrane region" description="Helical" evidence="2">
    <location>
        <begin position="281"/>
        <end position="299"/>
    </location>
</feature>
<feature type="transmembrane region" description="Helical" evidence="2">
    <location>
        <begin position="370"/>
        <end position="392"/>
    </location>
</feature>
<dbReference type="Gene3D" id="2.60.40.2380">
    <property type="match status" value="1"/>
</dbReference>
<feature type="transmembrane region" description="Helical" evidence="2">
    <location>
        <begin position="311"/>
        <end position="331"/>
    </location>
</feature>
<dbReference type="InterPro" id="IPR043128">
    <property type="entry name" value="Rev_trsase/Diguanyl_cyclase"/>
</dbReference>
<name>A0AB38YIY1_9GAMM</name>
<feature type="transmembrane region" description="Helical" evidence="2">
    <location>
        <begin position="185"/>
        <end position="208"/>
    </location>
</feature>
<feature type="transmembrane region" description="Helical" evidence="2">
    <location>
        <begin position="215"/>
        <end position="240"/>
    </location>
</feature>
<gene>
    <name evidence="4" type="ORF">NFC81_06320</name>
</gene>
<dbReference type="Pfam" id="PF07696">
    <property type="entry name" value="7TMR-DISMED2"/>
    <property type="match status" value="1"/>
</dbReference>
<dbReference type="PANTHER" id="PTHR33121">
    <property type="entry name" value="CYCLIC DI-GMP PHOSPHODIESTERASE PDEF"/>
    <property type="match status" value="1"/>
</dbReference>